<sequence>MLQSLIVGIGLTVGLVVVWTLIQAQWKNAFREEYLQEDVLAGRRSCSDCGCTAVCERKADPEGTVKKALKNEKDQTSIIEHLTTRTK</sequence>
<keyword evidence="1" id="KW-0472">Membrane</keyword>
<gene>
    <name evidence="2" type="ORF">QU605_14560</name>
</gene>
<keyword evidence="1" id="KW-0812">Transmembrane</keyword>
<reference evidence="2" key="1">
    <citation type="submission" date="2023-06" db="EMBL/GenBank/DDBJ databases">
        <title>Robiginitalea aurantiacus sp. nov. and Algoriphagus sediminis sp. nov., isolated from coastal sediment.</title>
        <authorList>
            <person name="Zhou Z.Y."/>
            <person name="An J."/>
            <person name="Jia Y.W."/>
            <person name="Du Z.J."/>
        </authorList>
    </citation>
    <scope>NUCLEOTIDE SEQUENCE</scope>
    <source>
        <strain evidence="2">M39</strain>
    </source>
</reference>
<comment type="caution">
    <text evidence="2">The sequence shown here is derived from an EMBL/GenBank/DDBJ whole genome shotgun (WGS) entry which is preliminary data.</text>
</comment>
<organism evidence="2 3">
    <name type="scientific">Robiginitalea aurantiaca</name>
    <dbReference type="NCBI Taxonomy" id="3056915"/>
    <lineage>
        <taxon>Bacteria</taxon>
        <taxon>Pseudomonadati</taxon>
        <taxon>Bacteroidota</taxon>
        <taxon>Flavobacteriia</taxon>
        <taxon>Flavobacteriales</taxon>
        <taxon>Flavobacteriaceae</taxon>
        <taxon>Robiginitalea</taxon>
    </lineage>
</organism>
<evidence type="ECO:0000256" key="1">
    <source>
        <dbReference type="SAM" id="Phobius"/>
    </source>
</evidence>
<dbReference type="EMBL" id="JAUDUY010000013">
    <property type="protein sequence ID" value="MDM9632697.1"/>
    <property type="molecule type" value="Genomic_DNA"/>
</dbReference>
<name>A0ABT7WIE8_9FLAO</name>
<dbReference type="RefSeq" id="WP_289726060.1">
    <property type="nucleotide sequence ID" value="NZ_JAUDUY010000013.1"/>
</dbReference>
<evidence type="ECO:0000313" key="2">
    <source>
        <dbReference type="EMBL" id="MDM9632697.1"/>
    </source>
</evidence>
<keyword evidence="1" id="KW-1133">Transmembrane helix</keyword>
<keyword evidence="3" id="KW-1185">Reference proteome</keyword>
<dbReference type="Proteomes" id="UP001174839">
    <property type="component" value="Unassembled WGS sequence"/>
</dbReference>
<evidence type="ECO:0000313" key="3">
    <source>
        <dbReference type="Proteomes" id="UP001174839"/>
    </source>
</evidence>
<accession>A0ABT7WIE8</accession>
<feature type="transmembrane region" description="Helical" evidence="1">
    <location>
        <begin position="6"/>
        <end position="22"/>
    </location>
</feature>
<protein>
    <submittedName>
        <fullName evidence="2">Uncharacterized protein</fullName>
    </submittedName>
</protein>
<proteinExistence type="predicted"/>